<evidence type="ECO:0000313" key="3">
    <source>
        <dbReference type="Proteomes" id="UP000016630"/>
    </source>
</evidence>
<dbReference type="Pfam" id="PF19603">
    <property type="entry name" value="DUF6108"/>
    <property type="match status" value="1"/>
</dbReference>
<dbReference type="PATRIC" id="fig|1227271.3.peg.1586"/>
<dbReference type="HOGENOM" id="CLU_136192_0_0_10"/>
<dbReference type="EMBL" id="AWUW01000131">
    <property type="protein sequence ID" value="ERJ64487.1"/>
    <property type="molecule type" value="Genomic_DNA"/>
</dbReference>
<comment type="caution">
    <text evidence="2">The sequence shown here is derived from an EMBL/GenBank/DDBJ whole genome shotgun (WGS) entry which is preliminary data.</text>
</comment>
<protein>
    <recommendedName>
        <fullName evidence="4">DUF4252 domain-containing protein</fullName>
    </recommendedName>
</protein>
<feature type="signal peptide" evidence="1">
    <location>
        <begin position="1"/>
        <end position="37"/>
    </location>
</feature>
<sequence>MSEYINQNKTVSAINTMKQYKLYLFTLLLCLTALASAYGQSSAQPNVQGVFDHYGRAKDVTMVVMNREMLVEYDIHLYKSLTMRDPGKRLQKIQAAVSADRKSAKSIKEVIDSGILTSGYYELPPANGLNRYVLYRYNPKRGITLIYIEGKIGSEDLVSLLMQNKN</sequence>
<gene>
    <name evidence="2" type="ORF">HMPREF1555_01819</name>
</gene>
<dbReference type="InterPro" id="IPR046090">
    <property type="entry name" value="DUF6108"/>
</dbReference>
<name>A0A0E2LNY0_PORGN</name>
<evidence type="ECO:0008006" key="4">
    <source>
        <dbReference type="Google" id="ProtNLM"/>
    </source>
</evidence>
<proteinExistence type="predicted"/>
<evidence type="ECO:0000256" key="1">
    <source>
        <dbReference type="SAM" id="SignalP"/>
    </source>
</evidence>
<evidence type="ECO:0000313" key="2">
    <source>
        <dbReference type="EMBL" id="ERJ64487.1"/>
    </source>
</evidence>
<feature type="chain" id="PRO_5002398801" description="DUF4252 domain-containing protein" evidence="1">
    <location>
        <begin position="38"/>
        <end position="166"/>
    </location>
</feature>
<dbReference type="AlphaFoldDB" id="A0A0E2LNY0"/>
<dbReference type="Proteomes" id="UP000016630">
    <property type="component" value="Unassembled WGS sequence"/>
</dbReference>
<keyword evidence="1" id="KW-0732">Signal</keyword>
<reference evidence="2 3" key="1">
    <citation type="submission" date="2013-06" db="EMBL/GenBank/DDBJ databases">
        <authorList>
            <person name="Weinstock G."/>
            <person name="Sodergren E."/>
            <person name="Lobos E.A."/>
            <person name="Fulton L."/>
            <person name="Fulton R."/>
            <person name="Courtney L."/>
            <person name="Fronick C."/>
            <person name="O'Laughlin M."/>
            <person name="Godfrey J."/>
            <person name="Wilson R.M."/>
            <person name="Miner T."/>
            <person name="Farmer C."/>
            <person name="Delehaunty K."/>
            <person name="Cordes M."/>
            <person name="Minx P."/>
            <person name="Tomlinson C."/>
            <person name="Chen J."/>
            <person name="Wollam A."/>
            <person name="Pepin K.H."/>
            <person name="Bhonagiri V."/>
            <person name="Zhang X."/>
            <person name="Warren W."/>
            <person name="Mitreva M."/>
            <person name="Mardis E.R."/>
            <person name="Wilson R.K."/>
        </authorList>
    </citation>
    <scope>NUCLEOTIDE SEQUENCE [LARGE SCALE GENOMIC DNA]</scope>
    <source>
        <strain evidence="2 3">F0570</strain>
    </source>
</reference>
<organism evidence="2 3">
    <name type="scientific">Porphyromonas gingivalis F0570</name>
    <dbReference type="NCBI Taxonomy" id="1227271"/>
    <lineage>
        <taxon>Bacteria</taxon>
        <taxon>Pseudomonadati</taxon>
        <taxon>Bacteroidota</taxon>
        <taxon>Bacteroidia</taxon>
        <taxon>Bacteroidales</taxon>
        <taxon>Porphyromonadaceae</taxon>
        <taxon>Porphyromonas</taxon>
    </lineage>
</organism>
<accession>A0A0E2LNY0</accession>